<organism evidence="1 2">
    <name type="scientific">Pseudobacteroides cellulosolvens ATCC 35603 = DSM 2933</name>
    <dbReference type="NCBI Taxonomy" id="398512"/>
    <lineage>
        <taxon>Bacteria</taxon>
        <taxon>Bacillati</taxon>
        <taxon>Bacillota</taxon>
        <taxon>Clostridia</taxon>
        <taxon>Eubacteriales</taxon>
        <taxon>Oscillospiraceae</taxon>
        <taxon>Pseudobacteroides</taxon>
    </lineage>
</organism>
<dbReference type="AlphaFoldDB" id="A0A0L6JPL2"/>
<dbReference type="SUPFAM" id="SSF109604">
    <property type="entry name" value="HD-domain/PDEase-like"/>
    <property type="match status" value="1"/>
</dbReference>
<proteinExistence type="predicted"/>
<evidence type="ECO:0008006" key="3">
    <source>
        <dbReference type="Google" id="ProtNLM"/>
    </source>
</evidence>
<accession>A0A0L6JPL2</accession>
<dbReference type="Gene3D" id="1.10.3210.10">
    <property type="entry name" value="Hypothetical protein af1432"/>
    <property type="match status" value="1"/>
</dbReference>
<gene>
    <name evidence="1" type="ORF">Bccel_2985</name>
</gene>
<dbReference type="PATRIC" id="fig|398512.5.peg.3134"/>
<reference evidence="2" key="1">
    <citation type="submission" date="2015-07" db="EMBL/GenBank/DDBJ databases">
        <title>Near-Complete Genome Sequence of the Cellulolytic Bacterium Bacteroides (Pseudobacteroides) cellulosolvens ATCC 35603.</title>
        <authorList>
            <person name="Dassa B."/>
            <person name="Utturkar S.M."/>
            <person name="Klingeman D.M."/>
            <person name="Hurt R.A."/>
            <person name="Keller M."/>
            <person name="Xu J."/>
            <person name="Reddy Y.H.K."/>
            <person name="Borovok I."/>
            <person name="Grinberg I.R."/>
            <person name="Lamed R."/>
            <person name="Zhivin O."/>
            <person name="Bayer E.A."/>
            <person name="Brown S.D."/>
        </authorList>
    </citation>
    <scope>NUCLEOTIDE SEQUENCE [LARGE SCALE GENOMIC DNA]</scope>
    <source>
        <strain evidence="2">DSM 2933</strain>
    </source>
</reference>
<sequence length="196" mass="22580">MLDKAIRIAAKAHEGQLDKAGQPYILHPLRVMFMRRNETERICAVLHDTIEDSDITIEYLRKEGFSEGVLIALDALTKRENENYDDFIGRVLENKTACKVKLADLSDNMDLSRISNPTQEDYQRVEKYRKAADRILMTMDSEGDDEYKAIKEIEINGCVSVPQSCSEDEFLQKFIDFIENNYWSFGGGVKEINEKQ</sequence>
<dbReference type="EMBL" id="LGTC01000001">
    <property type="protein sequence ID" value="KNY27714.1"/>
    <property type="molecule type" value="Genomic_DNA"/>
</dbReference>
<dbReference type="Proteomes" id="UP000036923">
    <property type="component" value="Unassembled WGS sequence"/>
</dbReference>
<protein>
    <recommendedName>
        <fullName evidence="3">Metal dependent phosphohydrolase</fullName>
    </recommendedName>
</protein>
<dbReference type="PANTHER" id="PTHR46246:SF1">
    <property type="entry name" value="GUANOSINE-3',5'-BIS(DIPHOSPHATE) 3'-PYROPHOSPHOHYDROLASE MESH1"/>
    <property type="match status" value="1"/>
</dbReference>
<dbReference type="PANTHER" id="PTHR46246">
    <property type="entry name" value="GUANOSINE-3',5'-BIS(DIPHOSPHATE) 3'-PYROPHOSPHOHYDROLASE MESH1"/>
    <property type="match status" value="1"/>
</dbReference>
<evidence type="ECO:0000313" key="2">
    <source>
        <dbReference type="Proteomes" id="UP000036923"/>
    </source>
</evidence>
<dbReference type="eggNOG" id="COG0317">
    <property type="taxonomic scope" value="Bacteria"/>
</dbReference>
<name>A0A0L6JPL2_9FIRM</name>
<keyword evidence="2" id="KW-1185">Reference proteome</keyword>
<dbReference type="STRING" id="398512.Bccel_2985"/>
<dbReference type="GO" id="GO:0008893">
    <property type="term" value="F:guanosine-3',5'-bis(diphosphate) 3'-diphosphatase activity"/>
    <property type="evidence" value="ECO:0007669"/>
    <property type="project" value="TreeGrafter"/>
</dbReference>
<comment type="caution">
    <text evidence="1">The sequence shown here is derived from an EMBL/GenBank/DDBJ whole genome shotgun (WGS) entry which is preliminary data.</text>
</comment>
<dbReference type="InterPro" id="IPR052194">
    <property type="entry name" value="MESH1"/>
</dbReference>
<evidence type="ECO:0000313" key="1">
    <source>
        <dbReference type="EMBL" id="KNY27714.1"/>
    </source>
</evidence>